<dbReference type="EMBL" id="AVOT02069163">
    <property type="protein sequence ID" value="MBW0560142.1"/>
    <property type="molecule type" value="Genomic_DNA"/>
</dbReference>
<evidence type="ECO:0000313" key="2">
    <source>
        <dbReference type="Proteomes" id="UP000765509"/>
    </source>
</evidence>
<keyword evidence="2" id="KW-1185">Reference proteome</keyword>
<name>A0A9Q3JD23_9BASI</name>
<sequence length="174" mass="19302">MSADQDTIASIVTEDTIRCFMWTRDLIIIARPKTCLHITDKHGRRQRCRAILDSGSQVNLISRRLFRLLQLPSRSSMIPVSGIGSSHVQVSAAVDIQVTSRVNEYSIDLSCYVLPSVVYELSSCNIPSHTFKIPNKLVHDLADPSFTEAGVIDLLLGGGILRLAKKRKNKSGNR</sequence>
<dbReference type="OrthoDB" id="6628065at2759"/>
<dbReference type="InterPro" id="IPR021109">
    <property type="entry name" value="Peptidase_aspartic_dom_sf"/>
</dbReference>
<protein>
    <recommendedName>
        <fullName evidence="3">Peptidase A2 domain-containing protein</fullName>
    </recommendedName>
</protein>
<reference evidence="1" key="1">
    <citation type="submission" date="2021-03" db="EMBL/GenBank/DDBJ databases">
        <title>Draft genome sequence of rust myrtle Austropuccinia psidii MF-1, a brazilian biotype.</title>
        <authorList>
            <person name="Quecine M.C."/>
            <person name="Pachon D.M.R."/>
            <person name="Bonatelli M.L."/>
            <person name="Correr F.H."/>
            <person name="Franceschini L.M."/>
            <person name="Leite T.F."/>
            <person name="Margarido G.R.A."/>
            <person name="Almeida C.A."/>
            <person name="Ferrarezi J.A."/>
            <person name="Labate C.A."/>
        </authorList>
    </citation>
    <scope>NUCLEOTIDE SEQUENCE</scope>
    <source>
        <strain evidence="1">MF-1</strain>
    </source>
</reference>
<evidence type="ECO:0000313" key="1">
    <source>
        <dbReference type="EMBL" id="MBW0560142.1"/>
    </source>
</evidence>
<dbReference type="Proteomes" id="UP000765509">
    <property type="component" value="Unassembled WGS sequence"/>
</dbReference>
<organism evidence="1 2">
    <name type="scientific">Austropuccinia psidii MF-1</name>
    <dbReference type="NCBI Taxonomy" id="1389203"/>
    <lineage>
        <taxon>Eukaryota</taxon>
        <taxon>Fungi</taxon>
        <taxon>Dikarya</taxon>
        <taxon>Basidiomycota</taxon>
        <taxon>Pucciniomycotina</taxon>
        <taxon>Pucciniomycetes</taxon>
        <taxon>Pucciniales</taxon>
        <taxon>Sphaerophragmiaceae</taxon>
        <taxon>Austropuccinia</taxon>
    </lineage>
</organism>
<accession>A0A9Q3JD23</accession>
<gene>
    <name evidence="1" type="ORF">O181_099857</name>
</gene>
<evidence type="ECO:0008006" key="3">
    <source>
        <dbReference type="Google" id="ProtNLM"/>
    </source>
</evidence>
<proteinExistence type="predicted"/>
<dbReference type="Gene3D" id="2.40.70.10">
    <property type="entry name" value="Acid Proteases"/>
    <property type="match status" value="1"/>
</dbReference>
<comment type="caution">
    <text evidence="1">The sequence shown here is derived from an EMBL/GenBank/DDBJ whole genome shotgun (WGS) entry which is preliminary data.</text>
</comment>
<dbReference type="SUPFAM" id="SSF50630">
    <property type="entry name" value="Acid proteases"/>
    <property type="match status" value="1"/>
</dbReference>
<dbReference type="CDD" id="cd00303">
    <property type="entry name" value="retropepsin_like"/>
    <property type="match status" value="1"/>
</dbReference>
<dbReference type="AlphaFoldDB" id="A0A9Q3JD23"/>